<feature type="transmembrane region" description="Helical" evidence="1">
    <location>
        <begin position="225"/>
        <end position="244"/>
    </location>
</feature>
<gene>
    <name evidence="3" type="ORF">SAMN05444338_11677</name>
</gene>
<keyword evidence="3" id="KW-0012">Acyltransferase</keyword>
<keyword evidence="1" id="KW-1133">Transmembrane helix</keyword>
<keyword evidence="3" id="KW-0378">Hydrolase</keyword>
<accession>A0A1H3F488</accession>
<dbReference type="Pfam" id="PF01757">
    <property type="entry name" value="Acyl_transf_3"/>
    <property type="match status" value="1"/>
</dbReference>
<dbReference type="GO" id="GO:0009103">
    <property type="term" value="P:lipopolysaccharide biosynthetic process"/>
    <property type="evidence" value="ECO:0007669"/>
    <property type="project" value="TreeGrafter"/>
</dbReference>
<feature type="transmembrane region" description="Helical" evidence="1">
    <location>
        <begin position="169"/>
        <end position="187"/>
    </location>
</feature>
<feature type="transmembrane region" description="Helical" evidence="1">
    <location>
        <begin position="44"/>
        <end position="62"/>
    </location>
</feature>
<feature type="transmembrane region" description="Helical" evidence="1">
    <location>
        <begin position="139"/>
        <end position="157"/>
    </location>
</feature>
<feature type="transmembrane region" description="Helical" evidence="1">
    <location>
        <begin position="82"/>
        <end position="100"/>
    </location>
</feature>
<protein>
    <submittedName>
        <fullName evidence="3">Peptidoglycan/LPS O-acetylase OafA/YrhL, contains acyltransferase and SGNH-hydrolase domains</fullName>
    </submittedName>
</protein>
<feature type="transmembrane region" description="Helical" evidence="1">
    <location>
        <begin position="199"/>
        <end position="218"/>
    </location>
</feature>
<organism evidence="3 4">
    <name type="scientific">Flavobacterium degerlachei</name>
    <dbReference type="NCBI Taxonomy" id="229203"/>
    <lineage>
        <taxon>Bacteria</taxon>
        <taxon>Pseudomonadati</taxon>
        <taxon>Bacteroidota</taxon>
        <taxon>Flavobacteriia</taxon>
        <taxon>Flavobacteriales</taxon>
        <taxon>Flavobacteriaceae</taxon>
        <taxon>Flavobacterium</taxon>
    </lineage>
</organism>
<evidence type="ECO:0000313" key="4">
    <source>
        <dbReference type="Proteomes" id="UP000198569"/>
    </source>
</evidence>
<reference evidence="4" key="1">
    <citation type="submission" date="2016-10" db="EMBL/GenBank/DDBJ databases">
        <authorList>
            <person name="Varghese N."/>
            <person name="Submissions S."/>
        </authorList>
    </citation>
    <scope>NUCLEOTIDE SEQUENCE [LARGE SCALE GENOMIC DNA]</scope>
    <source>
        <strain evidence="4">DSM 15718</strain>
    </source>
</reference>
<evidence type="ECO:0000259" key="2">
    <source>
        <dbReference type="Pfam" id="PF01757"/>
    </source>
</evidence>
<feature type="transmembrane region" description="Helical" evidence="1">
    <location>
        <begin position="284"/>
        <end position="308"/>
    </location>
</feature>
<dbReference type="EMBL" id="FNMV01000016">
    <property type="protein sequence ID" value="SDX85004.1"/>
    <property type="molecule type" value="Genomic_DNA"/>
</dbReference>
<dbReference type="GO" id="GO:0016787">
    <property type="term" value="F:hydrolase activity"/>
    <property type="evidence" value="ECO:0007669"/>
    <property type="project" value="UniProtKB-KW"/>
</dbReference>
<dbReference type="RefSeq" id="WP_091434686.1">
    <property type="nucleotide sequence ID" value="NZ_FNMV01000016.1"/>
</dbReference>
<dbReference type="InterPro" id="IPR002656">
    <property type="entry name" value="Acyl_transf_3_dom"/>
</dbReference>
<evidence type="ECO:0000313" key="3">
    <source>
        <dbReference type="EMBL" id="SDX85004.1"/>
    </source>
</evidence>
<dbReference type="GO" id="GO:0016747">
    <property type="term" value="F:acyltransferase activity, transferring groups other than amino-acyl groups"/>
    <property type="evidence" value="ECO:0007669"/>
    <property type="project" value="InterPro"/>
</dbReference>
<feature type="domain" description="Acyltransferase 3" evidence="2">
    <location>
        <begin position="7"/>
        <end position="335"/>
    </location>
</feature>
<keyword evidence="4" id="KW-1185">Reference proteome</keyword>
<dbReference type="PANTHER" id="PTHR23028:SF53">
    <property type="entry name" value="ACYL_TRANSF_3 DOMAIN-CONTAINING PROTEIN"/>
    <property type="match status" value="1"/>
</dbReference>
<feature type="transmembrane region" description="Helical" evidence="1">
    <location>
        <begin position="256"/>
        <end position="272"/>
    </location>
</feature>
<dbReference type="OrthoDB" id="9796461at2"/>
<keyword evidence="3" id="KW-0808">Transferase</keyword>
<feature type="transmembrane region" description="Helical" evidence="1">
    <location>
        <begin position="7"/>
        <end position="24"/>
    </location>
</feature>
<dbReference type="GO" id="GO:0016020">
    <property type="term" value="C:membrane"/>
    <property type="evidence" value="ECO:0007669"/>
    <property type="project" value="TreeGrafter"/>
</dbReference>
<keyword evidence="1" id="KW-0472">Membrane</keyword>
<evidence type="ECO:0000256" key="1">
    <source>
        <dbReference type="SAM" id="Phobius"/>
    </source>
</evidence>
<proteinExistence type="predicted"/>
<dbReference type="PANTHER" id="PTHR23028">
    <property type="entry name" value="ACETYLTRANSFERASE"/>
    <property type="match status" value="1"/>
</dbReference>
<dbReference type="AlphaFoldDB" id="A0A1H3F488"/>
<sequence length="363" mass="42800">MIKPLTSLRFFFAFIIFTHHLTFLGKSKTAYLRWFHENILKEGFIGVSFFFILSGFILAYNYRDSILNKSISKSDFYIARIARIYPVHLLCLLIAVPITLKDVSFNLSTWLTQLFFNATLTQSFIPIKYIYFSFNSPSWSISNELFFYLLFPFLIILGSKVKDNRYKKGLLTMSLLLIPILMLIIPTNYYKDLFYVNPFFRVFDFIIGLILFEIYLKIKIQQGTINYDLLEVGAILLLLLFFIFHTDVPLVVRYSIYYWLPMSLLILIFSFQKGVISNFLSNKTLLLLGEISFGFYMFHQLVLKYFLILNELYLHIRNEYYIIAIILAVALIVSYISFIWFEKPLNKYFKTILKQKIGGQKSA</sequence>
<keyword evidence="1" id="KW-0812">Transmembrane</keyword>
<dbReference type="Proteomes" id="UP000198569">
    <property type="component" value="Unassembled WGS sequence"/>
</dbReference>
<name>A0A1H3F488_9FLAO</name>
<dbReference type="InterPro" id="IPR050879">
    <property type="entry name" value="Acyltransferase_3"/>
</dbReference>
<dbReference type="STRING" id="229203.SAMN05444338_11677"/>
<feature type="transmembrane region" description="Helical" evidence="1">
    <location>
        <begin position="320"/>
        <end position="341"/>
    </location>
</feature>